<dbReference type="PANTHER" id="PTHR23308">
    <property type="entry name" value="NUCLEAR INHIBITOR OF PROTEIN PHOSPHATASE-1"/>
    <property type="match status" value="1"/>
</dbReference>
<evidence type="ECO:0000313" key="3">
    <source>
        <dbReference type="Proteomes" id="UP000789342"/>
    </source>
</evidence>
<dbReference type="InterPro" id="IPR008984">
    <property type="entry name" value="SMAD_FHA_dom_sf"/>
</dbReference>
<gene>
    <name evidence="2" type="ORF">AMORRO_LOCUS16618</name>
</gene>
<dbReference type="SMART" id="SM00240">
    <property type="entry name" value="FHA"/>
    <property type="match status" value="1"/>
</dbReference>
<name>A0A9N9JBL1_9GLOM</name>
<comment type="caution">
    <text evidence="2">The sequence shown here is derived from an EMBL/GenBank/DDBJ whole genome shotgun (WGS) entry which is preliminary data.</text>
</comment>
<reference evidence="2" key="1">
    <citation type="submission" date="2021-06" db="EMBL/GenBank/DDBJ databases">
        <authorList>
            <person name="Kallberg Y."/>
            <person name="Tangrot J."/>
            <person name="Rosling A."/>
        </authorList>
    </citation>
    <scope>NUCLEOTIDE SEQUENCE</scope>
    <source>
        <strain evidence="2">CL551</strain>
    </source>
</reference>
<evidence type="ECO:0000313" key="2">
    <source>
        <dbReference type="EMBL" id="CAG8771514.1"/>
    </source>
</evidence>
<proteinExistence type="predicted"/>
<dbReference type="InterPro" id="IPR050923">
    <property type="entry name" value="Cell_Proc_Reg/RNA_Proc"/>
</dbReference>
<evidence type="ECO:0000259" key="1">
    <source>
        <dbReference type="SMART" id="SM00240"/>
    </source>
</evidence>
<protein>
    <submittedName>
        <fullName evidence="2">1670_t:CDS:1</fullName>
    </submittedName>
</protein>
<keyword evidence="3" id="KW-1185">Reference proteome</keyword>
<dbReference type="Gene3D" id="2.60.200.20">
    <property type="match status" value="1"/>
</dbReference>
<dbReference type="Pfam" id="PF00498">
    <property type="entry name" value="FHA"/>
    <property type="match status" value="1"/>
</dbReference>
<dbReference type="OrthoDB" id="444265at2759"/>
<feature type="non-terminal residue" evidence="2">
    <location>
        <position position="1"/>
    </location>
</feature>
<organism evidence="2 3">
    <name type="scientific">Acaulospora morrowiae</name>
    <dbReference type="NCBI Taxonomy" id="94023"/>
    <lineage>
        <taxon>Eukaryota</taxon>
        <taxon>Fungi</taxon>
        <taxon>Fungi incertae sedis</taxon>
        <taxon>Mucoromycota</taxon>
        <taxon>Glomeromycotina</taxon>
        <taxon>Glomeromycetes</taxon>
        <taxon>Diversisporales</taxon>
        <taxon>Acaulosporaceae</taxon>
        <taxon>Acaulospora</taxon>
    </lineage>
</organism>
<dbReference type="AlphaFoldDB" id="A0A9N9JBL1"/>
<sequence length="89" mass="10143">VADIPIDHPSCSSQHAVLQFRQVAITDTETGEQKTDIKPYIIDLESTNSTFVNKKPIPTSRYVELRAYDEINFGFSTRDYVLLHEELAD</sequence>
<dbReference type="EMBL" id="CAJVPV010046841">
    <property type="protein sequence ID" value="CAG8771514.1"/>
    <property type="molecule type" value="Genomic_DNA"/>
</dbReference>
<dbReference type="SUPFAM" id="SSF49879">
    <property type="entry name" value="SMAD/FHA domain"/>
    <property type="match status" value="1"/>
</dbReference>
<accession>A0A9N9JBL1</accession>
<dbReference type="InterPro" id="IPR000253">
    <property type="entry name" value="FHA_dom"/>
</dbReference>
<feature type="domain" description="FHA" evidence="1">
    <location>
        <begin position="2"/>
        <end position="57"/>
    </location>
</feature>
<dbReference type="Proteomes" id="UP000789342">
    <property type="component" value="Unassembled WGS sequence"/>
</dbReference>